<dbReference type="EnsemblMetazoa" id="XM_038194247.1">
    <property type="protein sequence ID" value="XP_038050175.1"/>
    <property type="gene ID" value="LOC119723543"/>
</dbReference>
<dbReference type="AlphaFoldDB" id="A0A914B3L9"/>
<dbReference type="RefSeq" id="XP_038050175.1">
    <property type="nucleotide sequence ID" value="XM_038194247.1"/>
</dbReference>
<reference evidence="1" key="1">
    <citation type="submission" date="2022-11" db="UniProtKB">
        <authorList>
            <consortium name="EnsemblMetazoa"/>
        </authorList>
    </citation>
    <scope>IDENTIFICATION</scope>
</reference>
<sequence>MSQNGAFVQSLRPAPKRLYESSVSLAICLKNHQEATCATKTETNSNSCEEAVETKPTLAAVTRHYRLGRLLRAIAPLIVLQERLYRRLEKRPDTDAAVKKTFPELFQIMENESRAILKISSDFSVAKEDRYTMEANLNHLRDSVERIADAFQTVRDAQYQSPGRLDNKMADIVDQLRVDWCAVQSVRESLPERYPLDFGRLSEKSTP</sequence>
<dbReference type="RefSeq" id="XP_038050176.1">
    <property type="nucleotide sequence ID" value="XM_038194248.1"/>
</dbReference>
<dbReference type="OrthoDB" id="10103160at2759"/>
<dbReference type="GeneID" id="119723543"/>
<evidence type="ECO:0000313" key="2">
    <source>
        <dbReference type="Proteomes" id="UP000887568"/>
    </source>
</evidence>
<dbReference type="EnsemblMetazoa" id="XM_038194248.1">
    <property type="protein sequence ID" value="XP_038050176.1"/>
    <property type="gene ID" value="LOC119723544"/>
</dbReference>
<name>A0A914B3L9_PATMI</name>
<dbReference type="GeneID" id="119739609"/>
<dbReference type="RefSeq" id="XP_038070518.1">
    <property type="nucleotide sequence ID" value="XM_038214590.1"/>
</dbReference>
<dbReference type="GeneID" id="119723544"/>
<accession>A0A914B3L9</accession>
<protein>
    <submittedName>
        <fullName evidence="1">Uncharacterized protein</fullName>
    </submittedName>
</protein>
<keyword evidence="2" id="KW-1185">Reference proteome</keyword>
<proteinExistence type="predicted"/>
<dbReference type="OMA" id="AMARHYK"/>
<dbReference type="Proteomes" id="UP000887568">
    <property type="component" value="Unplaced"/>
</dbReference>
<dbReference type="EnsemblMetazoa" id="XM_038214590.1">
    <property type="protein sequence ID" value="XP_038070518.1"/>
    <property type="gene ID" value="LOC119739609"/>
</dbReference>
<evidence type="ECO:0000313" key="1">
    <source>
        <dbReference type="EnsemblMetazoa" id="XP_038070518.1"/>
    </source>
</evidence>
<organism evidence="1 2">
    <name type="scientific">Patiria miniata</name>
    <name type="common">Bat star</name>
    <name type="synonym">Asterina miniata</name>
    <dbReference type="NCBI Taxonomy" id="46514"/>
    <lineage>
        <taxon>Eukaryota</taxon>
        <taxon>Metazoa</taxon>
        <taxon>Echinodermata</taxon>
        <taxon>Eleutherozoa</taxon>
        <taxon>Asterozoa</taxon>
        <taxon>Asteroidea</taxon>
        <taxon>Valvatacea</taxon>
        <taxon>Valvatida</taxon>
        <taxon>Asterinidae</taxon>
        <taxon>Patiria</taxon>
    </lineage>
</organism>